<keyword evidence="2" id="KW-0812">Transmembrane</keyword>
<protein>
    <recommendedName>
        <fullName evidence="6">Tat pathway signal sequence domain protein</fullName>
    </recommendedName>
</protein>
<keyword evidence="2" id="KW-1133">Transmembrane helix</keyword>
<name>A0ABM7F3A0_9ACTN</name>
<reference evidence="4 5" key="2">
    <citation type="journal article" date="2023" name="ChemBioChem">
        <title>Acyltransferase Domain Exchange between Two Independent Type I Polyketide Synthases in the Same Producer Strain of Macrolide Antibiotics.</title>
        <authorList>
            <person name="Kudo F."/>
            <person name="Kishikawa K."/>
            <person name="Tsuboi K."/>
            <person name="Kido T."/>
            <person name="Usui T."/>
            <person name="Hashimoto J."/>
            <person name="Shin-Ya K."/>
            <person name="Miyanaga A."/>
            <person name="Eguchi T."/>
        </authorList>
    </citation>
    <scope>NUCLEOTIDE SEQUENCE [LARGE SCALE GENOMIC DNA]</scope>
    <source>
        <strain evidence="4 5">A-8890</strain>
    </source>
</reference>
<feature type="transmembrane region" description="Helical" evidence="2">
    <location>
        <begin position="97"/>
        <end position="116"/>
    </location>
</feature>
<evidence type="ECO:0000313" key="4">
    <source>
        <dbReference type="EMBL" id="BBC30282.1"/>
    </source>
</evidence>
<feature type="region of interest" description="Disordered" evidence="1">
    <location>
        <begin position="25"/>
        <end position="95"/>
    </location>
</feature>
<keyword evidence="2" id="KW-0472">Membrane</keyword>
<evidence type="ECO:0008006" key="6">
    <source>
        <dbReference type="Google" id="ProtNLM"/>
    </source>
</evidence>
<keyword evidence="5" id="KW-1185">Reference proteome</keyword>
<evidence type="ECO:0000256" key="1">
    <source>
        <dbReference type="SAM" id="MobiDB-lite"/>
    </source>
</evidence>
<feature type="compositionally biased region" description="Polar residues" evidence="1">
    <location>
        <begin position="31"/>
        <end position="41"/>
    </location>
</feature>
<sequence length="124" mass="11721">MRRTVLSAAALACTAVLAGAVPAFADDASPAPTSRAASQAPTAVPSPAEATKTPDSADATAVPSAEPPREATPGQVSAVPSGAPDTGVAPEESGGGVVAGSAVAVLAVGGAGVLLVRRRRANGA</sequence>
<organism evidence="4 5">
    <name type="scientific">Streptomyces graminofaciens</name>
    <dbReference type="NCBI Taxonomy" id="68212"/>
    <lineage>
        <taxon>Bacteria</taxon>
        <taxon>Bacillati</taxon>
        <taxon>Actinomycetota</taxon>
        <taxon>Actinomycetes</taxon>
        <taxon>Kitasatosporales</taxon>
        <taxon>Streptomycetaceae</taxon>
        <taxon>Streptomyces</taxon>
    </lineage>
</organism>
<evidence type="ECO:0000313" key="5">
    <source>
        <dbReference type="Proteomes" id="UP001321542"/>
    </source>
</evidence>
<reference evidence="4 5" key="1">
    <citation type="journal article" date="2010" name="ChemBioChem">
        <title>Cloning and characterization of the biosynthetic gene cluster of 16-membered macrolide antibiotic FD-891: involvement of a dual functional cytochrome P450 monooxygenase catalyzing epoxidation and hydroxylation.</title>
        <authorList>
            <person name="Kudo F."/>
            <person name="Motegi A."/>
            <person name="Mizoue K."/>
            <person name="Eguchi T."/>
        </authorList>
    </citation>
    <scope>NUCLEOTIDE SEQUENCE [LARGE SCALE GENOMIC DNA]</scope>
    <source>
        <strain evidence="4 5">A-8890</strain>
    </source>
</reference>
<feature type="chain" id="PRO_5047278049" description="Tat pathway signal sequence domain protein" evidence="3">
    <location>
        <begin position="26"/>
        <end position="124"/>
    </location>
</feature>
<keyword evidence="3" id="KW-0732">Signal</keyword>
<feature type="signal peptide" evidence="3">
    <location>
        <begin position="1"/>
        <end position="25"/>
    </location>
</feature>
<evidence type="ECO:0000256" key="2">
    <source>
        <dbReference type="SAM" id="Phobius"/>
    </source>
</evidence>
<gene>
    <name evidence="4" type="ORF">SGFS_015760</name>
</gene>
<dbReference type="Proteomes" id="UP001321542">
    <property type="component" value="Chromosome"/>
</dbReference>
<proteinExistence type="predicted"/>
<dbReference type="RefSeq" id="WP_286248754.1">
    <property type="nucleotide sequence ID" value="NZ_AP018448.1"/>
</dbReference>
<dbReference type="EMBL" id="AP018448">
    <property type="protein sequence ID" value="BBC30282.1"/>
    <property type="molecule type" value="Genomic_DNA"/>
</dbReference>
<accession>A0ABM7F3A0</accession>
<evidence type="ECO:0000256" key="3">
    <source>
        <dbReference type="SAM" id="SignalP"/>
    </source>
</evidence>